<dbReference type="SUPFAM" id="SSF53686">
    <property type="entry name" value="Tryptophan synthase beta subunit-like PLP-dependent enzymes"/>
    <property type="match status" value="1"/>
</dbReference>
<comment type="cofactor">
    <cofactor evidence="1 12">
        <name>pyridoxal 5'-phosphate</name>
        <dbReference type="ChEBI" id="CHEBI:597326"/>
    </cofactor>
</comment>
<evidence type="ECO:0000256" key="1">
    <source>
        <dbReference type="ARBA" id="ARBA00001933"/>
    </source>
</evidence>
<comment type="catalytic activity">
    <reaction evidence="11 12">
        <text>(1S,2R)-1-C-(indol-3-yl)glycerol 3-phosphate + L-serine = D-glyceraldehyde 3-phosphate + L-tryptophan + H2O</text>
        <dbReference type="Rhea" id="RHEA:10532"/>
        <dbReference type="ChEBI" id="CHEBI:15377"/>
        <dbReference type="ChEBI" id="CHEBI:33384"/>
        <dbReference type="ChEBI" id="CHEBI:57912"/>
        <dbReference type="ChEBI" id="CHEBI:58866"/>
        <dbReference type="ChEBI" id="CHEBI:59776"/>
        <dbReference type="EC" id="4.2.1.20"/>
    </reaction>
</comment>
<evidence type="ECO:0000259" key="13">
    <source>
        <dbReference type="Pfam" id="PF00291"/>
    </source>
</evidence>
<keyword evidence="8 12" id="KW-0663">Pyridoxal phosphate</keyword>
<comment type="caution">
    <text evidence="14">The sequence shown here is derived from an EMBL/GenBank/DDBJ whole genome shotgun (WGS) entry which is preliminary data.</text>
</comment>
<evidence type="ECO:0000256" key="2">
    <source>
        <dbReference type="ARBA" id="ARBA00002786"/>
    </source>
</evidence>
<evidence type="ECO:0000313" key="14">
    <source>
        <dbReference type="EMBL" id="MBB3127673.1"/>
    </source>
</evidence>
<dbReference type="Proteomes" id="UP000517523">
    <property type="component" value="Unassembled WGS sequence"/>
</dbReference>
<comment type="subunit">
    <text evidence="5 12">Tetramer of two alpha and two beta chains.</text>
</comment>
<dbReference type="EC" id="4.2.1.20" evidence="12"/>
<evidence type="ECO:0000313" key="15">
    <source>
        <dbReference type="Proteomes" id="UP000517523"/>
    </source>
</evidence>
<feature type="domain" description="Tryptophan synthase beta chain-like PALP" evidence="13">
    <location>
        <begin position="57"/>
        <end position="381"/>
    </location>
</feature>
<name>A0A839TMD2_9BACL</name>
<dbReference type="PROSITE" id="PS00168">
    <property type="entry name" value="TRP_SYNTHASE_BETA"/>
    <property type="match status" value="1"/>
</dbReference>
<dbReference type="RefSeq" id="WP_183581957.1">
    <property type="nucleotide sequence ID" value="NZ_JACHXJ010000002.1"/>
</dbReference>
<dbReference type="InterPro" id="IPR023026">
    <property type="entry name" value="Trp_synth_beta/beta-like"/>
</dbReference>
<protein>
    <recommendedName>
        <fullName evidence="12">Tryptophan synthase beta chain</fullName>
        <ecNumber evidence="12">4.2.1.20</ecNumber>
    </recommendedName>
</protein>
<dbReference type="PANTHER" id="PTHR48077">
    <property type="entry name" value="TRYPTOPHAN SYNTHASE-RELATED"/>
    <property type="match status" value="1"/>
</dbReference>
<dbReference type="GO" id="GO:0005737">
    <property type="term" value="C:cytoplasm"/>
    <property type="evidence" value="ECO:0007669"/>
    <property type="project" value="TreeGrafter"/>
</dbReference>
<dbReference type="FunFam" id="3.40.50.1100:FF:000001">
    <property type="entry name" value="Tryptophan synthase beta chain"/>
    <property type="match status" value="1"/>
</dbReference>
<dbReference type="AlphaFoldDB" id="A0A839TMD2"/>
<keyword evidence="9 12" id="KW-0057">Aromatic amino acid biosynthesis</keyword>
<organism evidence="14 15">
    <name type="scientific">Paenibacillus rhizosphaerae</name>
    <dbReference type="NCBI Taxonomy" id="297318"/>
    <lineage>
        <taxon>Bacteria</taxon>
        <taxon>Bacillati</taxon>
        <taxon>Bacillota</taxon>
        <taxon>Bacilli</taxon>
        <taxon>Bacillales</taxon>
        <taxon>Paenibacillaceae</taxon>
        <taxon>Paenibacillus</taxon>
    </lineage>
</organism>
<evidence type="ECO:0000256" key="8">
    <source>
        <dbReference type="ARBA" id="ARBA00022898"/>
    </source>
</evidence>
<comment type="similarity">
    <text evidence="4 12">Belongs to the TrpB family.</text>
</comment>
<keyword evidence="7 12" id="KW-0822">Tryptophan biosynthesis</keyword>
<comment type="pathway">
    <text evidence="3 12">Amino-acid biosynthesis; L-tryptophan biosynthesis; L-tryptophan from chorismate: step 5/5.</text>
</comment>
<evidence type="ECO:0000256" key="12">
    <source>
        <dbReference type="HAMAP-Rule" id="MF_00133"/>
    </source>
</evidence>
<evidence type="ECO:0000256" key="7">
    <source>
        <dbReference type="ARBA" id="ARBA00022822"/>
    </source>
</evidence>
<keyword evidence="6 12" id="KW-0028">Amino-acid biosynthesis</keyword>
<dbReference type="PIRSF" id="PIRSF001413">
    <property type="entry name" value="Trp_syn_beta"/>
    <property type="match status" value="1"/>
</dbReference>
<dbReference type="InterPro" id="IPR006654">
    <property type="entry name" value="Trp_synth_beta"/>
</dbReference>
<sequence>MTTQLPDKNGRFGPFGGRFVPETLMNALIELEESYNRYSDDPSFQEELNYLLKQYSGRETPLYYAERLSEHLGQAKIYLKREDLNHTGAHKINNALGQGVLAKRMGKTKVIAETGAGQHGVATATVAALLGMECKVFMGEEDTKRQALNVFRMQMLGAEVVPVTSGSRTLKDAGNEALRYWVSHVDDTFYILGSAVGPHPYPMMVRNFQRIIGDETRRQIQETEGRLPDYVVAAIGGGSNAIGMFYPFIEDKDVRLIGVEAAGKGVETAFHAATMSKGTHGVFQGSMSYLLQDDFGQVQEAHSISAGLDYPGVGPEHSYLKDIERAQYVPITDQEALDALQLLCRTEGIIPALESAHAIAEVVKMAPRLGADDIVVICLSGRGDKDVESIMAYTGGKQA</sequence>
<accession>A0A839TMD2</accession>
<evidence type="ECO:0000256" key="5">
    <source>
        <dbReference type="ARBA" id="ARBA00011270"/>
    </source>
</evidence>
<evidence type="ECO:0000256" key="3">
    <source>
        <dbReference type="ARBA" id="ARBA00004733"/>
    </source>
</evidence>
<evidence type="ECO:0000256" key="6">
    <source>
        <dbReference type="ARBA" id="ARBA00022605"/>
    </source>
</evidence>
<evidence type="ECO:0000256" key="10">
    <source>
        <dbReference type="ARBA" id="ARBA00023239"/>
    </source>
</evidence>
<dbReference type="InterPro" id="IPR006653">
    <property type="entry name" value="Trp_synth_b_CS"/>
</dbReference>
<dbReference type="CDD" id="cd06446">
    <property type="entry name" value="Trp-synth_B"/>
    <property type="match status" value="1"/>
</dbReference>
<keyword evidence="10 12" id="KW-0456">Lyase</keyword>
<dbReference type="Gene3D" id="3.40.50.1100">
    <property type="match status" value="2"/>
</dbReference>
<proteinExistence type="inferred from homology"/>
<dbReference type="PANTHER" id="PTHR48077:SF3">
    <property type="entry name" value="TRYPTOPHAN SYNTHASE"/>
    <property type="match status" value="1"/>
</dbReference>
<gene>
    <name evidence="12" type="primary">trpB</name>
    <name evidence="14" type="ORF">FHS19_002327</name>
</gene>
<dbReference type="FunFam" id="3.40.50.1100:FF:000004">
    <property type="entry name" value="Tryptophan synthase beta chain"/>
    <property type="match status" value="1"/>
</dbReference>
<evidence type="ECO:0000256" key="4">
    <source>
        <dbReference type="ARBA" id="ARBA00009982"/>
    </source>
</evidence>
<dbReference type="InterPro" id="IPR001926">
    <property type="entry name" value="TrpB-like_PALP"/>
</dbReference>
<feature type="modified residue" description="N6-(pyridoxal phosphate)lysine" evidence="12">
    <location>
        <position position="91"/>
    </location>
</feature>
<dbReference type="GO" id="GO:0004834">
    <property type="term" value="F:tryptophan synthase activity"/>
    <property type="evidence" value="ECO:0007669"/>
    <property type="project" value="UniProtKB-UniRule"/>
</dbReference>
<dbReference type="UniPathway" id="UPA00035">
    <property type="reaction ID" value="UER00044"/>
</dbReference>
<dbReference type="EMBL" id="JACHXJ010000002">
    <property type="protein sequence ID" value="MBB3127673.1"/>
    <property type="molecule type" value="Genomic_DNA"/>
</dbReference>
<comment type="function">
    <text evidence="2 12">The beta subunit is responsible for the synthesis of L-tryptophan from indole and L-serine.</text>
</comment>
<reference evidence="14 15" key="1">
    <citation type="submission" date="2020-08" db="EMBL/GenBank/DDBJ databases">
        <title>Genomic Encyclopedia of Type Strains, Phase III (KMG-III): the genomes of soil and plant-associated and newly described type strains.</title>
        <authorList>
            <person name="Whitman W."/>
        </authorList>
    </citation>
    <scope>NUCLEOTIDE SEQUENCE [LARGE SCALE GENOMIC DNA]</scope>
    <source>
        <strain evidence="14 15">CECT 5831</strain>
    </source>
</reference>
<evidence type="ECO:0000256" key="11">
    <source>
        <dbReference type="ARBA" id="ARBA00049047"/>
    </source>
</evidence>
<dbReference type="Pfam" id="PF00291">
    <property type="entry name" value="PALP"/>
    <property type="match status" value="1"/>
</dbReference>
<dbReference type="HAMAP" id="MF_00133">
    <property type="entry name" value="Trp_synth_beta"/>
    <property type="match status" value="1"/>
</dbReference>
<dbReference type="InterPro" id="IPR036052">
    <property type="entry name" value="TrpB-like_PALP_sf"/>
</dbReference>
<evidence type="ECO:0000256" key="9">
    <source>
        <dbReference type="ARBA" id="ARBA00023141"/>
    </source>
</evidence>
<dbReference type="NCBIfam" id="TIGR00263">
    <property type="entry name" value="trpB"/>
    <property type="match status" value="1"/>
</dbReference>